<dbReference type="EMBL" id="JANEYG010000012">
    <property type="protein sequence ID" value="KAJ8920945.1"/>
    <property type="molecule type" value="Genomic_DNA"/>
</dbReference>
<evidence type="ECO:0008006" key="4">
    <source>
        <dbReference type="Google" id="ProtNLM"/>
    </source>
</evidence>
<name>A0AAV8W4G2_9CUCU</name>
<proteinExistence type="predicted"/>
<organism evidence="2 3">
    <name type="scientific">Exocentrus adspersus</name>
    <dbReference type="NCBI Taxonomy" id="1586481"/>
    <lineage>
        <taxon>Eukaryota</taxon>
        <taxon>Metazoa</taxon>
        <taxon>Ecdysozoa</taxon>
        <taxon>Arthropoda</taxon>
        <taxon>Hexapoda</taxon>
        <taxon>Insecta</taxon>
        <taxon>Pterygota</taxon>
        <taxon>Neoptera</taxon>
        <taxon>Endopterygota</taxon>
        <taxon>Coleoptera</taxon>
        <taxon>Polyphaga</taxon>
        <taxon>Cucujiformia</taxon>
        <taxon>Chrysomeloidea</taxon>
        <taxon>Cerambycidae</taxon>
        <taxon>Lamiinae</taxon>
        <taxon>Acanthocinini</taxon>
        <taxon>Exocentrus</taxon>
    </lineage>
</organism>
<dbReference type="Proteomes" id="UP001159042">
    <property type="component" value="Unassembled WGS sequence"/>
</dbReference>
<protein>
    <recommendedName>
        <fullName evidence="4">NADH dehydrogenase subunit 6</fullName>
    </recommendedName>
</protein>
<feature type="transmembrane region" description="Helical" evidence="1">
    <location>
        <begin position="114"/>
        <end position="135"/>
    </location>
</feature>
<accession>A0AAV8W4G2</accession>
<sequence>MFSTRKTRLLVNFKFITSHHHRGHYFICSFLRPTALARNMFEKFCFCYRHRAAAILLAVVSLIVGVLGTITFGVKMQYKAQRTDEDYLIFSVFHLLISVILISALIWEQPVLIFCYLIVHIAILTAFFTHTVIYMPFGKLIWLNVVVLCFLLYCMYCIYLYYVQIKLKRRTNENPRYVDAVYYINNNTVY</sequence>
<evidence type="ECO:0000313" key="2">
    <source>
        <dbReference type="EMBL" id="KAJ8920945.1"/>
    </source>
</evidence>
<gene>
    <name evidence="2" type="ORF">NQ315_015738</name>
</gene>
<keyword evidence="1" id="KW-0472">Membrane</keyword>
<feature type="transmembrane region" description="Helical" evidence="1">
    <location>
        <begin position="53"/>
        <end position="75"/>
    </location>
</feature>
<keyword evidence="1" id="KW-0812">Transmembrane</keyword>
<evidence type="ECO:0000256" key="1">
    <source>
        <dbReference type="SAM" id="Phobius"/>
    </source>
</evidence>
<keyword evidence="1" id="KW-1133">Transmembrane helix</keyword>
<comment type="caution">
    <text evidence="2">The sequence shown here is derived from an EMBL/GenBank/DDBJ whole genome shotgun (WGS) entry which is preliminary data.</text>
</comment>
<feature type="transmembrane region" description="Helical" evidence="1">
    <location>
        <begin position="141"/>
        <end position="162"/>
    </location>
</feature>
<dbReference type="AlphaFoldDB" id="A0AAV8W4G2"/>
<feature type="transmembrane region" description="Helical" evidence="1">
    <location>
        <begin position="87"/>
        <end position="107"/>
    </location>
</feature>
<keyword evidence="3" id="KW-1185">Reference proteome</keyword>
<reference evidence="2 3" key="1">
    <citation type="journal article" date="2023" name="Insect Mol. Biol.">
        <title>Genome sequencing provides insights into the evolution of gene families encoding plant cell wall-degrading enzymes in longhorned beetles.</title>
        <authorList>
            <person name="Shin N.R."/>
            <person name="Okamura Y."/>
            <person name="Kirsch R."/>
            <person name="Pauchet Y."/>
        </authorList>
    </citation>
    <scope>NUCLEOTIDE SEQUENCE [LARGE SCALE GENOMIC DNA]</scope>
    <source>
        <strain evidence="2">EAD_L_NR</strain>
    </source>
</reference>
<evidence type="ECO:0000313" key="3">
    <source>
        <dbReference type="Proteomes" id="UP001159042"/>
    </source>
</evidence>